<gene>
    <name evidence="2" type="ORF">RJ641_019554</name>
</gene>
<dbReference type="GO" id="GO:0048046">
    <property type="term" value="C:apoplast"/>
    <property type="evidence" value="ECO:0007669"/>
    <property type="project" value="UniProtKB-SubCell"/>
</dbReference>
<proteinExistence type="inferred from homology"/>
<comment type="subcellular location">
    <subcellularLocation>
        <location evidence="1">Secreted</location>
        <location evidence="1">Extracellular space</location>
        <location evidence="1">Apoplast</location>
    </subcellularLocation>
</comment>
<comment type="subunit">
    <text evidence="1">Homodimer.</text>
</comment>
<dbReference type="AlphaFoldDB" id="A0AAN8UVJ3"/>
<protein>
    <recommendedName>
        <fullName evidence="1">Dirigent protein</fullName>
    </recommendedName>
</protein>
<name>A0AAN8UVJ3_9MAGN</name>
<dbReference type="EMBL" id="JBAMMX010000024">
    <property type="protein sequence ID" value="KAK6916693.1"/>
    <property type="molecule type" value="Genomic_DNA"/>
</dbReference>
<keyword evidence="1" id="KW-0052">Apoplast</keyword>
<comment type="caution">
    <text evidence="2">The sequence shown here is derived from an EMBL/GenBank/DDBJ whole genome shotgun (WGS) entry which is preliminary data.</text>
</comment>
<dbReference type="InterPro" id="IPR004265">
    <property type="entry name" value="Dirigent"/>
</dbReference>
<sequence length="102" mass="11035">MVGRAHGLAALDGVSELNLRMTMDLAFTDGKYNGSTLNLAGGNHIAQHVRGIPITGRTAVVPQAQGQISCRTSRLARAQEYRGLAQFYPDHFCDKTHVEALV</sequence>
<dbReference type="Proteomes" id="UP001370490">
    <property type="component" value="Unassembled WGS sequence"/>
</dbReference>
<comment type="function">
    <text evidence="1">Dirigent proteins impart stereoselectivity on the phenoxy radical-coupling reaction, yielding optically active lignans from two molecules of coniferyl alcohol in the biosynthesis of lignans, flavonolignans, and alkaloids and thus plays a central role in plant secondary metabolism.</text>
</comment>
<evidence type="ECO:0000313" key="2">
    <source>
        <dbReference type="EMBL" id="KAK6916693.1"/>
    </source>
</evidence>
<dbReference type="PANTHER" id="PTHR21495">
    <property type="entry name" value="NUCLEOPORIN-RELATED"/>
    <property type="match status" value="1"/>
</dbReference>
<keyword evidence="3" id="KW-1185">Reference proteome</keyword>
<keyword evidence="1" id="KW-0964">Secreted</keyword>
<organism evidence="2 3">
    <name type="scientific">Dillenia turbinata</name>
    <dbReference type="NCBI Taxonomy" id="194707"/>
    <lineage>
        <taxon>Eukaryota</taxon>
        <taxon>Viridiplantae</taxon>
        <taxon>Streptophyta</taxon>
        <taxon>Embryophyta</taxon>
        <taxon>Tracheophyta</taxon>
        <taxon>Spermatophyta</taxon>
        <taxon>Magnoliopsida</taxon>
        <taxon>eudicotyledons</taxon>
        <taxon>Gunneridae</taxon>
        <taxon>Pentapetalae</taxon>
        <taxon>Dilleniales</taxon>
        <taxon>Dilleniaceae</taxon>
        <taxon>Dillenia</taxon>
    </lineage>
</organism>
<evidence type="ECO:0000256" key="1">
    <source>
        <dbReference type="RuleBase" id="RU363099"/>
    </source>
</evidence>
<comment type="similarity">
    <text evidence="1">Belongs to the plant dirigent protein family.</text>
</comment>
<reference evidence="2 3" key="1">
    <citation type="submission" date="2023-12" db="EMBL/GenBank/DDBJ databases">
        <title>A high-quality genome assembly for Dillenia turbinata (Dilleniales).</title>
        <authorList>
            <person name="Chanderbali A."/>
        </authorList>
    </citation>
    <scope>NUCLEOTIDE SEQUENCE [LARGE SCALE GENOMIC DNA]</scope>
    <source>
        <strain evidence="2">LSX21</strain>
        <tissue evidence="2">Leaf</tissue>
    </source>
</reference>
<evidence type="ECO:0000313" key="3">
    <source>
        <dbReference type="Proteomes" id="UP001370490"/>
    </source>
</evidence>
<accession>A0AAN8UVJ3</accession>
<dbReference type="Pfam" id="PF03018">
    <property type="entry name" value="Dirigent"/>
    <property type="match status" value="1"/>
</dbReference>